<dbReference type="STRING" id="1802401.A3B21_04570"/>
<evidence type="ECO:0000313" key="5">
    <source>
        <dbReference type="Proteomes" id="UP000176897"/>
    </source>
</evidence>
<name>A0A1F7UVC8_9BACT</name>
<feature type="chain" id="PRO_5009533139" evidence="3">
    <location>
        <begin position="35"/>
        <end position="840"/>
    </location>
</feature>
<feature type="compositionally biased region" description="Basic and acidic residues" evidence="1">
    <location>
        <begin position="648"/>
        <end position="681"/>
    </location>
</feature>
<keyword evidence="2" id="KW-1133">Transmembrane helix</keyword>
<keyword evidence="2" id="KW-0472">Membrane</keyword>
<evidence type="ECO:0000256" key="2">
    <source>
        <dbReference type="SAM" id="Phobius"/>
    </source>
</evidence>
<dbReference type="EMBL" id="MGEJ01000003">
    <property type="protein sequence ID" value="OGL81694.1"/>
    <property type="molecule type" value="Genomic_DNA"/>
</dbReference>
<dbReference type="AlphaFoldDB" id="A0A1F7UVC8"/>
<dbReference type="Proteomes" id="UP000176897">
    <property type="component" value="Unassembled WGS sequence"/>
</dbReference>
<protein>
    <submittedName>
        <fullName evidence="4">Uncharacterized protein</fullName>
    </submittedName>
</protein>
<comment type="caution">
    <text evidence="4">The sequence shown here is derived from an EMBL/GenBank/DDBJ whole genome shotgun (WGS) entry which is preliminary data.</text>
</comment>
<evidence type="ECO:0000313" key="4">
    <source>
        <dbReference type="EMBL" id="OGL81694.1"/>
    </source>
</evidence>
<proteinExistence type="predicted"/>
<feature type="transmembrane region" description="Helical" evidence="2">
    <location>
        <begin position="206"/>
        <end position="232"/>
    </location>
</feature>
<gene>
    <name evidence="4" type="ORF">A3B21_04570</name>
</gene>
<feature type="signal peptide" evidence="3">
    <location>
        <begin position="1"/>
        <end position="34"/>
    </location>
</feature>
<keyword evidence="3" id="KW-0732">Signal</keyword>
<feature type="transmembrane region" description="Helical" evidence="2">
    <location>
        <begin position="102"/>
        <end position="122"/>
    </location>
</feature>
<sequence>MMQCFKRNKKQWITFLVVLAVVFAVFLAVSPVYAEATPGDKNAGDDGSNWILRVLTNIIWALIKLLGNLLNILVSGIVSFSKYNDFVNSLAVVNGWVIVRDIANMFFIVVLLIIAFGTILGQEEYHYKKLLPKMLILAVLVNFSRTIVGVMIDFSQVIMLTFVNGYQAAAGGNFAAIFQIIDLLQYNQDACKSTASPQGTLSGDQGILIGALLALIFVVISIITTAVILAVLVLRIISLWLLTVLSPIAFLAGTFPQGQKYYTQWWDEFKNNVMVGPMLAFFLWLSLVTVGGGNAAAQLGSAKVSSTDQIQFACTNVGNTDAIISFIIGNMMLLAGVQMAQQMGGAIAGVAGQAKSALRRGTKLAAGLAYKAAKPAVGYGVERLSAATGIEMRPSKWKEAYKHMRETSQLKRQRSIAQKGMQRLQSKSGLVRLLAAGASPIDTLENPMGFLKSAAKGGPSEARDRLLKAQELRTKMMDHQIISRGMGAYSEMQEQDAGHSGAMVKQGKSNLVRSRQQHWKDQGKKAGEAVEEAEGEEKDARKGLDSALGGLSKDDRGKASGLIKDFEKDRKKVEAEFMDNTEEGARIENEEAQINLELEIDTAPLKAQQERLTSRKSELETTGYARTDEEEAEFKDIENKLPQLQIEVDNRTDEHDKKYEEPRQALEKRKKDHDDKTASITDKGDDLYSKFSDALRSISPDVENAHTDVKGAQGEVTKKKMERTRIKVNAEMGGVASGTDAEKKLLSMVQNYRQRQRDAESTSGLDADALAARWLEDRNKGIDMRIRMTAASATGKTLEELRNEIKTTLQDKLAPSDAEALDRAINSSEARAILNKYVRK</sequence>
<accession>A0A1F7UVC8</accession>
<feature type="transmembrane region" description="Helical" evidence="2">
    <location>
        <begin position="134"/>
        <end position="154"/>
    </location>
</feature>
<feature type="transmembrane region" description="Helical" evidence="2">
    <location>
        <begin position="239"/>
        <end position="258"/>
    </location>
</feature>
<feature type="region of interest" description="Disordered" evidence="1">
    <location>
        <begin position="645"/>
        <end position="681"/>
    </location>
</feature>
<feature type="region of interest" description="Disordered" evidence="1">
    <location>
        <begin position="515"/>
        <end position="558"/>
    </location>
</feature>
<organism evidence="4 5">
    <name type="scientific">Candidatus Uhrbacteria bacterium RIFCSPLOWO2_01_FULL_47_24</name>
    <dbReference type="NCBI Taxonomy" id="1802401"/>
    <lineage>
        <taxon>Bacteria</taxon>
        <taxon>Candidatus Uhriibacteriota</taxon>
    </lineage>
</organism>
<evidence type="ECO:0000256" key="3">
    <source>
        <dbReference type="SAM" id="SignalP"/>
    </source>
</evidence>
<reference evidence="4 5" key="1">
    <citation type="journal article" date="2016" name="Nat. Commun.">
        <title>Thousands of microbial genomes shed light on interconnected biogeochemical processes in an aquifer system.</title>
        <authorList>
            <person name="Anantharaman K."/>
            <person name="Brown C.T."/>
            <person name="Hug L.A."/>
            <person name="Sharon I."/>
            <person name="Castelle C.J."/>
            <person name="Probst A.J."/>
            <person name="Thomas B.C."/>
            <person name="Singh A."/>
            <person name="Wilkins M.J."/>
            <person name="Karaoz U."/>
            <person name="Brodie E.L."/>
            <person name="Williams K.H."/>
            <person name="Hubbard S.S."/>
            <person name="Banfield J.F."/>
        </authorList>
    </citation>
    <scope>NUCLEOTIDE SEQUENCE [LARGE SCALE GENOMIC DNA]</scope>
</reference>
<feature type="transmembrane region" description="Helical" evidence="2">
    <location>
        <begin position="58"/>
        <end position="81"/>
    </location>
</feature>
<keyword evidence="2" id="KW-0812">Transmembrane</keyword>
<feature type="compositionally biased region" description="Basic and acidic residues" evidence="1">
    <location>
        <begin position="518"/>
        <end position="528"/>
    </location>
</feature>
<evidence type="ECO:0000256" key="1">
    <source>
        <dbReference type="SAM" id="MobiDB-lite"/>
    </source>
</evidence>
<feature type="transmembrane region" description="Helical" evidence="2">
    <location>
        <begin position="278"/>
        <end position="297"/>
    </location>
</feature>
<feature type="transmembrane region" description="Helical" evidence="2">
    <location>
        <begin position="166"/>
        <end position="186"/>
    </location>
</feature>